<comment type="caution">
    <text evidence="1">The sequence shown here is derived from an EMBL/GenBank/DDBJ whole genome shotgun (WGS) entry which is preliminary data.</text>
</comment>
<sequence>MVGAVKDLKSITTFNNGVAFPDTQAVNAAGPLSGDGTEYSKAVLDEFWGMMQAILVEAGKTPSGSTEIQ</sequence>
<gene>
    <name evidence="1" type="ORF">S01H1_31257</name>
</gene>
<dbReference type="AlphaFoldDB" id="X0TLP4"/>
<organism evidence="1">
    <name type="scientific">marine sediment metagenome</name>
    <dbReference type="NCBI Taxonomy" id="412755"/>
    <lineage>
        <taxon>unclassified sequences</taxon>
        <taxon>metagenomes</taxon>
        <taxon>ecological metagenomes</taxon>
    </lineage>
</organism>
<name>X0TLP4_9ZZZZ</name>
<feature type="non-terminal residue" evidence="1">
    <location>
        <position position="69"/>
    </location>
</feature>
<reference evidence="1" key="1">
    <citation type="journal article" date="2014" name="Front. Microbiol.">
        <title>High frequency of phylogenetically diverse reductive dehalogenase-homologous genes in deep subseafloor sedimentary metagenomes.</title>
        <authorList>
            <person name="Kawai M."/>
            <person name="Futagami T."/>
            <person name="Toyoda A."/>
            <person name="Takaki Y."/>
            <person name="Nishi S."/>
            <person name="Hori S."/>
            <person name="Arai W."/>
            <person name="Tsubouchi T."/>
            <person name="Morono Y."/>
            <person name="Uchiyama I."/>
            <person name="Ito T."/>
            <person name="Fujiyama A."/>
            <person name="Inagaki F."/>
            <person name="Takami H."/>
        </authorList>
    </citation>
    <scope>NUCLEOTIDE SEQUENCE</scope>
    <source>
        <strain evidence="1">Expedition CK06-06</strain>
    </source>
</reference>
<protein>
    <submittedName>
        <fullName evidence="1">Uncharacterized protein</fullName>
    </submittedName>
</protein>
<accession>X0TLP4</accession>
<dbReference type="EMBL" id="BARS01019275">
    <property type="protein sequence ID" value="GAF89052.1"/>
    <property type="molecule type" value="Genomic_DNA"/>
</dbReference>
<proteinExistence type="predicted"/>
<evidence type="ECO:0000313" key="1">
    <source>
        <dbReference type="EMBL" id="GAF89052.1"/>
    </source>
</evidence>